<dbReference type="EMBL" id="JAGRQH010000011">
    <property type="protein sequence ID" value="MBR0560622.1"/>
    <property type="molecule type" value="Genomic_DNA"/>
</dbReference>
<gene>
    <name evidence="1" type="ORF">KB213_11235</name>
</gene>
<sequence>MMGSPVVLAQDAHVVNLVQVETAAHSDDGRVMGRFMQANPHHGDGVISVTTDSPEYCAQLVSNVDAIIAEPHGVLVGAMEDARRLRAHGVKLCQNGHLRAGIERLRRALVLLEHSQDHS</sequence>
<dbReference type="Proteomes" id="UP000677812">
    <property type="component" value="Unassembled WGS sequence"/>
</dbReference>
<name>A0ABS5E9Q4_9PROT</name>
<keyword evidence="2" id="KW-1185">Reference proteome</keyword>
<accession>A0ABS5E9Q4</accession>
<proteinExistence type="predicted"/>
<evidence type="ECO:0000313" key="2">
    <source>
        <dbReference type="Proteomes" id="UP000677812"/>
    </source>
</evidence>
<organism evidence="1 2">
    <name type="scientific">Neokomagataea anthophila</name>
    <dbReference type="NCBI Taxonomy" id="2826925"/>
    <lineage>
        <taxon>Bacteria</taxon>
        <taxon>Pseudomonadati</taxon>
        <taxon>Pseudomonadota</taxon>
        <taxon>Alphaproteobacteria</taxon>
        <taxon>Acetobacterales</taxon>
        <taxon>Acetobacteraceae</taxon>
        <taxon>Neokomagataea</taxon>
    </lineage>
</organism>
<evidence type="ECO:0000313" key="1">
    <source>
        <dbReference type="EMBL" id="MBR0560622.1"/>
    </source>
</evidence>
<reference evidence="1 2" key="1">
    <citation type="submission" date="2021-04" db="EMBL/GenBank/DDBJ databases">
        <title>The complete genome sequence of Neokomagataea sp. TBRC 2177.</title>
        <authorList>
            <person name="Charoenyingcharoen P."/>
            <person name="Yukphan P."/>
        </authorList>
    </citation>
    <scope>NUCLEOTIDE SEQUENCE [LARGE SCALE GENOMIC DNA]</scope>
    <source>
        <strain evidence="1 2">TBRC 2177</strain>
    </source>
</reference>
<protein>
    <submittedName>
        <fullName evidence="1">Uncharacterized protein</fullName>
    </submittedName>
</protein>
<comment type="caution">
    <text evidence="1">The sequence shown here is derived from an EMBL/GenBank/DDBJ whole genome shotgun (WGS) entry which is preliminary data.</text>
</comment>